<dbReference type="Proteomes" id="UP000092993">
    <property type="component" value="Unassembled WGS sequence"/>
</dbReference>
<evidence type="ECO:0000313" key="5">
    <source>
        <dbReference type="Proteomes" id="UP000092993"/>
    </source>
</evidence>
<dbReference type="GO" id="GO:0004045">
    <property type="term" value="F:peptidyl-tRNA hydrolase activity"/>
    <property type="evidence" value="ECO:0007669"/>
    <property type="project" value="InterPro"/>
</dbReference>
<dbReference type="STRING" id="5627.A0A1C7M260"/>
<dbReference type="PANTHER" id="PTHR17224">
    <property type="entry name" value="PEPTIDYL-TRNA HYDROLASE"/>
    <property type="match status" value="1"/>
</dbReference>
<evidence type="ECO:0000256" key="2">
    <source>
        <dbReference type="ARBA" id="ARBA00022801"/>
    </source>
</evidence>
<keyword evidence="3" id="KW-0694">RNA-binding</keyword>
<evidence type="ECO:0000313" key="4">
    <source>
        <dbReference type="EMBL" id="OBZ70975.1"/>
    </source>
</evidence>
<evidence type="ECO:0000256" key="1">
    <source>
        <dbReference type="ARBA" id="ARBA00022555"/>
    </source>
</evidence>
<dbReference type="OrthoDB" id="1711136at2759"/>
<name>A0A1C7M260_GRIFR</name>
<proteinExistence type="predicted"/>
<dbReference type="EMBL" id="LUGG01000013">
    <property type="protein sequence ID" value="OBZ70975.1"/>
    <property type="molecule type" value="Genomic_DNA"/>
</dbReference>
<protein>
    <submittedName>
        <fullName evidence="4">Putative peptidyl-tRNA hydrolase</fullName>
    </submittedName>
</protein>
<gene>
    <name evidence="4" type="primary">PTRH1</name>
    <name evidence="4" type="ORF">A0H81_09133</name>
</gene>
<comment type="caution">
    <text evidence="4">The sequence shown here is derived from an EMBL/GenBank/DDBJ whole genome shotgun (WGS) entry which is preliminary data.</text>
</comment>
<sequence>MVASQFLVVGLGNLPYPLTRHSVGHLILDSLAFRLGVSFASERVGYIARTNVAIGENSAALTLFKPKTLMNISGRPVVTALRDTVSSPSQMIVVHDELSRKPSTLSPKFGGSANGHNGCGVSLLLWAVPWISIG</sequence>
<dbReference type="Pfam" id="PF01195">
    <property type="entry name" value="Pept_tRNA_hydro"/>
    <property type="match status" value="1"/>
</dbReference>
<reference evidence="4 5" key="1">
    <citation type="submission" date="2016-03" db="EMBL/GenBank/DDBJ databases">
        <title>Whole genome sequencing of Grifola frondosa 9006-11.</title>
        <authorList>
            <person name="Min B."/>
            <person name="Park H."/>
            <person name="Kim J.-G."/>
            <person name="Cho H."/>
            <person name="Oh Y.-L."/>
            <person name="Kong W.-S."/>
            <person name="Choi I.-G."/>
        </authorList>
    </citation>
    <scope>NUCLEOTIDE SEQUENCE [LARGE SCALE GENOMIC DNA]</scope>
    <source>
        <strain evidence="4 5">9006-11</strain>
    </source>
</reference>
<keyword evidence="2 4" id="KW-0378">Hydrolase</keyword>
<dbReference type="InterPro" id="IPR036416">
    <property type="entry name" value="Pept_tRNA_hydro_sf"/>
</dbReference>
<organism evidence="4 5">
    <name type="scientific">Grifola frondosa</name>
    <name type="common">Maitake</name>
    <name type="synonym">Polyporus frondosus</name>
    <dbReference type="NCBI Taxonomy" id="5627"/>
    <lineage>
        <taxon>Eukaryota</taxon>
        <taxon>Fungi</taxon>
        <taxon>Dikarya</taxon>
        <taxon>Basidiomycota</taxon>
        <taxon>Agaricomycotina</taxon>
        <taxon>Agaricomycetes</taxon>
        <taxon>Polyporales</taxon>
        <taxon>Grifolaceae</taxon>
        <taxon>Grifola</taxon>
    </lineage>
</organism>
<dbReference type="SUPFAM" id="SSF53178">
    <property type="entry name" value="Peptidyl-tRNA hydrolase-like"/>
    <property type="match status" value="1"/>
</dbReference>
<keyword evidence="5" id="KW-1185">Reference proteome</keyword>
<dbReference type="PANTHER" id="PTHR17224:SF1">
    <property type="entry name" value="PEPTIDYL-TRNA HYDROLASE"/>
    <property type="match status" value="1"/>
</dbReference>
<evidence type="ECO:0000256" key="3">
    <source>
        <dbReference type="ARBA" id="ARBA00022884"/>
    </source>
</evidence>
<dbReference type="AlphaFoldDB" id="A0A1C7M260"/>
<dbReference type="InterPro" id="IPR001328">
    <property type="entry name" value="Pept_tRNA_hydro"/>
</dbReference>
<dbReference type="GO" id="GO:0000049">
    <property type="term" value="F:tRNA binding"/>
    <property type="evidence" value="ECO:0007669"/>
    <property type="project" value="UniProtKB-KW"/>
</dbReference>
<dbReference type="OMA" id="WAVPWIS"/>
<accession>A0A1C7M260</accession>
<dbReference type="Gene3D" id="3.40.50.1470">
    <property type="entry name" value="Peptidyl-tRNA hydrolase"/>
    <property type="match status" value="1"/>
</dbReference>
<keyword evidence="1" id="KW-0820">tRNA-binding</keyword>